<dbReference type="Pfam" id="PF00806">
    <property type="entry name" value="PUF"/>
    <property type="match status" value="8"/>
</dbReference>
<feature type="domain" description="PUM-HD" evidence="5">
    <location>
        <begin position="144"/>
        <end position="541"/>
    </location>
</feature>
<dbReference type="OMA" id="THNEFAN"/>
<dbReference type="GO" id="GO:0005737">
    <property type="term" value="C:cytoplasm"/>
    <property type="evidence" value="ECO:0007669"/>
    <property type="project" value="TreeGrafter"/>
</dbReference>
<gene>
    <name evidence="6" type="ORF">CAEBREN_07343</name>
</gene>
<feature type="repeat" description="Pumilio" evidence="4">
    <location>
        <begin position="284"/>
        <end position="321"/>
    </location>
</feature>
<evidence type="ECO:0000259" key="5">
    <source>
        <dbReference type="PROSITE" id="PS50303"/>
    </source>
</evidence>
<evidence type="ECO:0000256" key="3">
    <source>
        <dbReference type="ARBA" id="ARBA00022782"/>
    </source>
</evidence>
<dbReference type="GO" id="GO:0030154">
    <property type="term" value="P:cell differentiation"/>
    <property type="evidence" value="ECO:0007669"/>
    <property type="project" value="UniProtKB-KW"/>
</dbReference>
<evidence type="ECO:0000256" key="2">
    <source>
        <dbReference type="ARBA" id="ARBA00022737"/>
    </source>
</evidence>
<dbReference type="HOGENOM" id="CLU_460218_0_0_1"/>
<dbReference type="InterPro" id="IPR016024">
    <property type="entry name" value="ARM-type_fold"/>
</dbReference>
<dbReference type="AlphaFoldDB" id="G0N7B4"/>
<dbReference type="STRING" id="135651.G0N7B4"/>
<dbReference type="PANTHER" id="PTHR12537">
    <property type="entry name" value="RNA BINDING PROTEIN PUMILIO-RELATED"/>
    <property type="match status" value="1"/>
</dbReference>
<dbReference type="PROSITE" id="PS50302">
    <property type="entry name" value="PUM"/>
    <property type="match status" value="4"/>
</dbReference>
<dbReference type="PANTHER" id="PTHR12537:SF112">
    <property type="entry name" value="FEM-3 MRNA-BINDING FACTOR 1-RELATED"/>
    <property type="match status" value="1"/>
</dbReference>
<dbReference type="InParanoid" id="G0N7B4"/>
<keyword evidence="3" id="KW-0221">Differentiation</keyword>
<dbReference type="GO" id="GO:0003730">
    <property type="term" value="F:mRNA 3'-UTR binding"/>
    <property type="evidence" value="ECO:0007669"/>
    <property type="project" value="TreeGrafter"/>
</dbReference>
<keyword evidence="2" id="KW-0677">Repeat</keyword>
<keyword evidence="7" id="KW-1185">Reference proteome</keyword>
<proteinExistence type="predicted"/>
<dbReference type="InterPro" id="IPR001313">
    <property type="entry name" value="Pumilio_RNA-bd_rpt"/>
</dbReference>
<accession>G0N7B4</accession>
<dbReference type="InterPro" id="IPR011989">
    <property type="entry name" value="ARM-like"/>
</dbReference>
<feature type="repeat" description="Pumilio" evidence="4">
    <location>
        <begin position="459"/>
        <end position="498"/>
    </location>
</feature>
<dbReference type="EMBL" id="GL379846">
    <property type="protein sequence ID" value="EGT54570.1"/>
    <property type="molecule type" value="Genomic_DNA"/>
</dbReference>
<dbReference type="PROSITE" id="PS50303">
    <property type="entry name" value="PUM_HD"/>
    <property type="match status" value="1"/>
</dbReference>
<name>G0N7B4_CAEBE</name>
<dbReference type="GO" id="GO:0010608">
    <property type="term" value="P:post-transcriptional regulation of gene expression"/>
    <property type="evidence" value="ECO:0007669"/>
    <property type="project" value="TreeGrafter"/>
</dbReference>
<dbReference type="SUPFAM" id="SSF48371">
    <property type="entry name" value="ARM repeat"/>
    <property type="match status" value="1"/>
</dbReference>
<dbReference type="Proteomes" id="UP000008068">
    <property type="component" value="Unassembled WGS sequence"/>
</dbReference>
<protein>
    <recommendedName>
        <fullName evidence="5">PUM-HD domain-containing protein</fullName>
    </recommendedName>
</protein>
<keyword evidence="1" id="KW-0217">Developmental protein</keyword>
<evidence type="ECO:0000313" key="7">
    <source>
        <dbReference type="Proteomes" id="UP000008068"/>
    </source>
</evidence>
<feature type="repeat" description="Pumilio" evidence="4">
    <location>
        <begin position="209"/>
        <end position="251"/>
    </location>
</feature>
<reference evidence="7" key="1">
    <citation type="submission" date="2011-07" db="EMBL/GenBank/DDBJ databases">
        <authorList>
            <consortium name="Caenorhabditis brenneri Sequencing and Analysis Consortium"/>
            <person name="Wilson R.K."/>
        </authorList>
    </citation>
    <scope>NUCLEOTIDE SEQUENCE [LARGE SCALE GENOMIC DNA]</scope>
    <source>
        <strain evidence="7">PB2801</strain>
    </source>
</reference>
<dbReference type="Gene3D" id="1.25.10.10">
    <property type="entry name" value="Leucine-rich Repeat Variant"/>
    <property type="match status" value="1"/>
</dbReference>
<dbReference type="SMART" id="SM00025">
    <property type="entry name" value="Pumilio"/>
    <property type="match status" value="7"/>
</dbReference>
<dbReference type="GO" id="GO:0005634">
    <property type="term" value="C:nucleus"/>
    <property type="evidence" value="ECO:0007669"/>
    <property type="project" value="TreeGrafter"/>
</dbReference>
<evidence type="ECO:0000313" key="6">
    <source>
        <dbReference type="EMBL" id="EGT54570.1"/>
    </source>
</evidence>
<evidence type="ECO:0000256" key="4">
    <source>
        <dbReference type="PROSITE-ProRule" id="PRU00317"/>
    </source>
</evidence>
<sequence length="610" mass="69979">MDRDTFSNSRRARHFGRSTQNFQNFLNQQNFGKLDNSVNRRNLRDIYLNETHGSSGNNEFGKEALNHFFGSSIPFFNSLSPYTVQPPMTPPFHLDEASPVASDLALHLAGLGFDENSSSHSTNSSRNMSASCQLEQKYMRINRMSSLPTWALDENREIRGDLSLKKVVDEGLVLMFSMDKSGCHFLQSNYYGENTQKVDPQVREKISREVLGNREVFLTICKNIFGNFFLQRVIEYSNPVEQEIIKRYIISDITALCLDKSACRVVQTALEKLEPRYTDAIVGAIPRKNRLMAICTDQNANHVIQKVIKKMPLAKWEFLITYLCKNDHDNMLDICQDKYGCRVVQTIVEVLSVEHIIKTDEEDRSRALRRLMNKILSKCQKLASNEFANYVIQHIIETPGVLSSYRDAIIETCLLRNLLSMSQEKYASHVVERAFCFAPPAHVAEMMEEIFDGYVPHPDTGKDALDILIFHQFGNYVVQRMLQICVNAVLGKRETIINGVNCRDKFEGWLSKLYVRARKERARLTRFSSGKKILEILESMESEYNFTPINTYDCAPFSPLPQDVLNSLCPTSALFSPSNTTSIDWPSRTNSFSSEQHVDYEYNFNNFTKF</sequence>
<evidence type="ECO:0000256" key="1">
    <source>
        <dbReference type="ARBA" id="ARBA00022473"/>
    </source>
</evidence>
<dbReference type="OrthoDB" id="668540at2759"/>
<dbReference type="InterPro" id="IPR033133">
    <property type="entry name" value="PUM-HD"/>
</dbReference>
<organism evidence="7">
    <name type="scientific">Caenorhabditis brenneri</name>
    <name type="common">Nematode worm</name>
    <dbReference type="NCBI Taxonomy" id="135651"/>
    <lineage>
        <taxon>Eukaryota</taxon>
        <taxon>Metazoa</taxon>
        <taxon>Ecdysozoa</taxon>
        <taxon>Nematoda</taxon>
        <taxon>Chromadorea</taxon>
        <taxon>Rhabditida</taxon>
        <taxon>Rhabditina</taxon>
        <taxon>Rhabditomorpha</taxon>
        <taxon>Rhabditoidea</taxon>
        <taxon>Rhabditidae</taxon>
        <taxon>Peloderinae</taxon>
        <taxon>Caenorhabditis</taxon>
    </lineage>
</organism>
<dbReference type="eggNOG" id="KOG1488">
    <property type="taxonomic scope" value="Eukaryota"/>
</dbReference>
<feature type="repeat" description="Pumilio" evidence="4">
    <location>
        <begin position="374"/>
        <end position="411"/>
    </location>
</feature>